<feature type="compositionally biased region" description="Basic and acidic residues" evidence="1">
    <location>
        <begin position="121"/>
        <end position="162"/>
    </location>
</feature>
<sequence>MRRDRHPPRSSPEGEVDAGPGRERREAESPVVTSPRRGAARPPRVRRGGVVAGARHAPDLRGPRGAPSPRVGRGGPARPRFGRPPRRGQGALGRGRARHAVHLVGREAPPRPAARPGQRRRQGEAARDEGRGEERARRDEGEPRRGGRGAAVRELRHAEPRPVRVPRLRTRGQSARLRAARRPFHREGRSRGGKSGGPPPRPYGPDLLRGGGGRELAGRARSLPARQARTAPGRLGGVVPRKGREASDPRSAGGEGDASDRLCGGGLGAGGSRVRQVRLQCHVNGPKERAPPLHRGHRADPGRPPE</sequence>
<gene>
    <name evidence="2" type="ORF">THAOC_05951</name>
</gene>
<protein>
    <submittedName>
        <fullName evidence="2">Uncharacterized protein</fullName>
    </submittedName>
</protein>
<name>K0T1J1_THAOC</name>
<feature type="compositionally biased region" description="Low complexity" evidence="1">
    <location>
        <begin position="35"/>
        <end position="55"/>
    </location>
</feature>
<feature type="region of interest" description="Disordered" evidence="1">
    <location>
        <begin position="1"/>
        <end position="270"/>
    </location>
</feature>
<dbReference type="AlphaFoldDB" id="K0T1J1"/>
<evidence type="ECO:0000256" key="1">
    <source>
        <dbReference type="SAM" id="MobiDB-lite"/>
    </source>
</evidence>
<keyword evidence="3" id="KW-1185">Reference proteome</keyword>
<evidence type="ECO:0000313" key="3">
    <source>
        <dbReference type="Proteomes" id="UP000266841"/>
    </source>
</evidence>
<reference evidence="2 3" key="1">
    <citation type="journal article" date="2012" name="Genome Biol.">
        <title>Genome and low-iron response of an oceanic diatom adapted to chronic iron limitation.</title>
        <authorList>
            <person name="Lommer M."/>
            <person name="Specht M."/>
            <person name="Roy A.S."/>
            <person name="Kraemer L."/>
            <person name="Andreson R."/>
            <person name="Gutowska M.A."/>
            <person name="Wolf J."/>
            <person name="Bergner S.V."/>
            <person name="Schilhabel M.B."/>
            <person name="Klostermeier U.C."/>
            <person name="Beiko R.G."/>
            <person name="Rosenstiel P."/>
            <person name="Hippler M."/>
            <person name="Laroche J."/>
        </authorList>
    </citation>
    <scope>NUCLEOTIDE SEQUENCE [LARGE SCALE GENOMIC DNA]</scope>
    <source>
        <strain evidence="2 3">CCMP1005</strain>
    </source>
</reference>
<dbReference type="EMBL" id="AGNL01005719">
    <property type="protein sequence ID" value="EJK72513.1"/>
    <property type="molecule type" value="Genomic_DNA"/>
</dbReference>
<dbReference type="Proteomes" id="UP000266841">
    <property type="component" value="Unassembled WGS sequence"/>
</dbReference>
<evidence type="ECO:0000313" key="2">
    <source>
        <dbReference type="EMBL" id="EJK72513.1"/>
    </source>
</evidence>
<proteinExistence type="predicted"/>
<comment type="caution">
    <text evidence="2">The sequence shown here is derived from an EMBL/GenBank/DDBJ whole genome shotgun (WGS) entry which is preliminary data.</text>
</comment>
<feature type="compositionally biased region" description="Low complexity" evidence="1">
    <location>
        <begin position="63"/>
        <end position="79"/>
    </location>
</feature>
<accession>K0T1J1</accession>
<feature type="region of interest" description="Disordered" evidence="1">
    <location>
        <begin position="283"/>
        <end position="306"/>
    </location>
</feature>
<organism evidence="2 3">
    <name type="scientific">Thalassiosira oceanica</name>
    <name type="common">Marine diatom</name>
    <dbReference type="NCBI Taxonomy" id="159749"/>
    <lineage>
        <taxon>Eukaryota</taxon>
        <taxon>Sar</taxon>
        <taxon>Stramenopiles</taxon>
        <taxon>Ochrophyta</taxon>
        <taxon>Bacillariophyta</taxon>
        <taxon>Coscinodiscophyceae</taxon>
        <taxon>Thalassiosirophycidae</taxon>
        <taxon>Thalassiosirales</taxon>
        <taxon>Thalassiosiraceae</taxon>
        <taxon>Thalassiosira</taxon>
    </lineage>
</organism>